<evidence type="ECO:0000256" key="1">
    <source>
        <dbReference type="SAM" id="Coils"/>
    </source>
</evidence>
<evidence type="ECO:0000313" key="2">
    <source>
        <dbReference type="EMBL" id="MBW4362255.1"/>
    </source>
</evidence>
<name>A0ABS6Y008_9FLAO</name>
<dbReference type="Proteomes" id="UP000812031">
    <property type="component" value="Unassembled WGS sequence"/>
</dbReference>
<dbReference type="InterPro" id="IPR011466">
    <property type="entry name" value="DUF1572"/>
</dbReference>
<keyword evidence="3" id="KW-1185">Reference proteome</keyword>
<protein>
    <submittedName>
        <fullName evidence="2">DinB family protein</fullName>
    </submittedName>
</protein>
<dbReference type="Pfam" id="PF07609">
    <property type="entry name" value="DUF1572"/>
    <property type="match status" value="1"/>
</dbReference>
<dbReference type="RefSeq" id="WP_219318744.1">
    <property type="nucleotide sequence ID" value="NZ_JAHWYN010000020.1"/>
</dbReference>
<feature type="coiled-coil region" evidence="1">
    <location>
        <begin position="6"/>
        <end position="33"/>
    </location>
</feature>
<accession>A0ABS6Y008</accession>
<dbReference type="EMBL" id="JAHWYN010000020">
    <property type="protein sequence ID" value="MBW4362255.1"/>
    <property type="molecule type" value="Genomic_DNA"/>
</dbReference>
<reference evidence="2 3" key="1">
    <citation type="submission" date="2021-07" db="EMBL/GenBank/DDBJ databases">
        <title>Flavobacterium sp. nov. isolated from sediment on the Taihu Lake.</title>
        <authorList>
            <person name="Qu J.-H."/>
        </authorList>
    </citation>
    <scope>NUCLEOTIDE SEQUENCE [LARGE SCALE GENOMIC DNA]</scope>
    <source>
        <strain evidence="2 3">NAS39</strain>
    </source>
</reference>
<comment type="caution">
    <text evidence="2">The sequence shown here is derived from an EMBL/GenBank/DDBJ whole genome shotgun (WGS) entry which is preliminary data.</text>
</comment>
<evidence type="ECO:0000313" key="3">
    <source>
        <dbReference type="Proteomes" id="UP000812031"/>
    </source>
</evidence>
<gene>
    <name evidence="2" type="ORF">KZH69_17330</name>
</gene>
<keyword evidence="1" id="KW-0175">Coiled coil</keyword>
<sequence>MIETIRTLFNRDLNRLKIEIESYQNESKIWHIEKSISNSAGNLCLHLIGNLNTYIGAQIGNTNYLRNRELEFSNKNVPKALLLAQIETTIQIINDSLTLLADEDLKKEYPILVFETKTSTEFLLIHLTTHLAYHLGQINYHRRLLDR</sequence>
<proteinExistence type="predicted"/>
<organism evidence="2 3">
    <name type="scientific">Flavobacterium taihuense</name>
    <dbReference type="NCBI Taxonomy" id="2857508"/>
    <lineage>
        <taxon>Bacteria</taxon>
        <taxon>Pseudomonadati</taxon>
        <taxon>Bacteroidota</taxon>
        <taxon>Flavobacteriia</taxon>
        <taxon>Flavobacteriales</taxon>
        <taxon>Flavobacteriaceae</taxon>
        <taxon>Flavobacterium</taxon>
    </lineage>
</organism>